<dbReference type="Gene3D" id="3.40.50.300">
    <property type="entry name" value="P-loop containing nucleotide triphosphate hydrolases"/>
    <property type="match status" value="1"/>
</dbReference>
<dbReference type="FunFam" id="3.40.50.300:FF:001597">
    <property type="entry name" value="Origin recognition complex subunit Orc4"/>
    <property type="match status" value="1"/>
</dbReference>
<sequence>MGNIDDPTNNINKQILNRPIRHNQYIEDPLKHFLSIPWAARLLQDPDLVEIIVPDRSHLPSGDLQFTRKVMNGPGCVRACVAFRRPVPPEQLVVKVLSVNESLLNSNELNQVKGLGILNAERERYIGSPRPCPSDFGLLEEAGPDYGESKEKPFLLLNALLDVGKDMTSYENCLHGGAIMAFLDESMVSAAHNLSSEFSPSCQLALTRTDEKADRRGDAEHAVTAEMTTTLLKPVRLPCIVLVRARVISRMGRKMVARAALENEKGEILARSQGVLIDMTTHNTVGGEMEKTHFIPATSATKKQRIKLSDNKATATNYSLHDANPVTKKASATRRGAPSLAAKATNTQSAKTDTWEVPDSEEERHKPAINKPDKPNPKRSQDAVSSKQKSNVYDVPDSDEDELANPAVTRQSRLRRSHHASSVPAAVDAAPQPAKEEDEPEPPKKRRGRPPKKFKESQTSTVNDETAIVTREPSPTAPRPSTRATGRVRPSCNGAVNSDKTAAGVTVVAKASSKEPANDHTDGHESRPLKGILTPRKQRGDANHLRAVKSVAFDDKPDEDALDSLATQTPSKSNRKPQQDATRKLKVTDTEPKAKPQDSSQESGEEEEDDEVCAICLKPDSAPPNEIVFCDSCDMPVHQECYGIPEIPEGEWICRNCSQEGINSRGEGVAYESNTAIGALEEQRPDIPNFDQHLQLAQRVLLDRCAGRRRIKLRGQDDAYKKAHQLVEQTVVAGEGNSMLVIGARGSGKTTLVESIIHDMAKNHGDDFHVVRLNGFIHTDDKLALREIWRQLGKEMEVEDELVNKTTNYADTMASLLALLSHPSEIAETQEGVTSKSVIFVIDEFDLFATHPRQTLLYNLFDIAQARKAPIAVLGLTTRIDVVESLEKRVKSRFSHRYVYLSLPTSLPAYWDICKQGLTVDNEDMLSEGIDPALEGHHAFWDWWNGRIESLYKTQSFADHLESYFYRSKSVAAFFTSCILPLASLSPTAPFLTIPATSGLAAIVSLEPPDSKLHLLSSLSDLDLSMLIAAARLDIVAHTDTVNFAMAYDEYTSLMSRQRVQSAASGMLALGGGARIWGRGVASMAWERLATLGLLVPAAPGGRGMAGLGGLDAKMWKVDVALEEIPAAVKLNAVLARWCKEI</sequence>
<dbReference type="PANTHER" id="PTHR12087:SF0">
    <property type="entry name" value="ORIGIN RECOGNITION COMPLEX SUBUNIT 4"/>
    <property type="match status" value="1"/>
</dbReference>
<dbReference type="Pfam" id="PF13831">
    <property type="entry name" value="PHD_2"/>
    <property type="match status" value="1"/>
</dbReference>
<keyword evidence="8" id="KW-0238">DNA-binding</keyword>
<reference evidence="13 14" key="1">
    <citation type="journal article" date="2011" name="Cell">
        <title>Insight into structure and assembly of the nuclear pore complex by utilizing the genome of a eukaryotic thermophile.</title>
        <authorList>
            <person name="Amlacher S."/>
            <person name="Sarges P."/>
            <person name="Flemming D."/>
            <person name="van Noort V."/>
            <person name="Kunze R."/>
            <person name="Devos D.P."/>
            <person name="Arumugam M."/>
            <person name="Bork P."/>
            <person name="Hurt E."/>
        </authorList>
    </citation>
    <scope>NUCLEOTIDE SEQUENCE [LARGE SCALE GENOMIC DNA]</scope>
    <source>
        <strain evidence="14">DSM 1495 / CBS 144.50 / IMI 039719</strain>
    </source>
</reference>
<dbReference type="InterPro" id="IPR003593">
    <property type="entry name" value="AAA+_ATPase"/>
</dbReference>
<comment type="subcellular location">
    <subcellularLocation>
        <location evidence="1">Nucleus</location>
    </subcellularLocation>
</comment>
<feature type="compositionally biased region" description="Basic and acidic residues" evidence="11">
    <location>
        <begin position="362"/>
        <end position="381"/>
    </location>
</feature>
<evidence type="ECO:0000259" key="12">
    <source>
        <dbReference type="PROSITE" id="PS50016"/>
    </source>
</evidence>
<name>G0S5J8_CHATD</name>
<organism evidence="14">
    <name type="scientific">Chaetomium thermophilum (strain DSM 1495 / CBS 144.50 / IMI 039719)</name>
    <name type="common">Thermochaetoides thermophila</name>
    <dbReference type="NCBI Taxonomy" id="759272"/>
    <lineage>
        <taxon>Eukaryota</taxon>
        <taxon>Fungi</taxon>
        <taxon>Dikarya</taxon>
        <taxon>Ascomycota</taxon>
        <taxon>Pezizomycotina</taxon>
        <taxon>Sordariomycetes</taxon>
        <taxon>Sordariomycetidae</taxon>
        <taxon>Sordariales</taxon>
        <taxon>Chaetomiaceae</taxon>
        <taxon>Thermochaetoides</taxon>
    </lineage>
</organism>
<feature type="compositionally biased region" description="Polar residues" evidence="11">
    <location>
        <begin position="382"/>
        <end position="391"/>
    </location>
</feature>
<dbReference type="KEGG" id="cthr:CTHT_0033210"/>
<evidence type="ECO:0000256" key="7">
    <source>
        <dbReference type="ARBA" id="ARBA00022833"/>
    </source>
</evidence>
<evidence type="ECO:0000256" key="9">
    <source>
        <dbReference type="ARBA" id="ARBA00023242"/>
    </source>
</evidence>
<feature type="compositionally biased region" description="Basic and acidic residues" evidence="11">
    <location>
        <begin position="577"/>
        <end position="596"/>
    </location>
</feature>
<keyword evidence="6 10" id="KW-0863">Zinc-finger</keyword>
<dbReference type="InterPro" id="IPR019786">
    <property type="entry name" value="Zinc_finger_PHD-type_CS"/>
</dbReference>
<dbReference type="STRING" id="759272.G0S5J8"/>
<dbReference type="InterPro" id="IPR029069">
    <property type="entry name" value="HotDog_dom_sf"/>
</dbReference>
<dbReference type="CDD" id="cd03443">
    <property type="entry name" value="PaaI_thioesterase"/>
    <property type="match status" value="1"/>
</dbReference>
<dbReference type="EMBL" id="GL988041">
    <property type="protein sequence ID" value="EGS21463.1"/>
    <property type="molecule type" value="Genomic_DNA"/>
</dbReference>
<keyword evidence="4" id="KW-0235">DNA replication</keyword>
<evidence type="ECO:0000313" key="14">
    <source>
        <dbReference type="Proteomes" id="UP000008066"/>
    </source>
</evidence>
<evidence type="ECO:0000256" key="3">
    <source>
        <dbReference type="ARBA" id="ARBA00019083"/>
    </source>
</evidence>
<dbReference type="GeneID" id="18257359"/>
<dbReference type="Proteomes" id="UP000008066">
    <property type="component" value="Unassembled WGS sequence"/>
</dbReference>
<dbReference type="Pfam" id="PF03061">
    <property type="entry name" value="4HBT"/>
    <property type="match status" value="1"/>
</dbReference>
<keyword evidence="7" id="KW-0862">Zinc</keyword>
<evidence type="ECO:0000313" key="13">
    <source>
        <dbReference type="EMBL" id="EGS21463.1"/>
    </source>
</evidence>
<dbReference type="Gene3D" id="3.30.40.10">
    <property type="entry name" value="Zinc/RING finger domain, C3HC4 (zinc finger)"/>
    <property type="match status" value="1"/>
</dbReference>
<dbReference type="InterPro" id="IPR001965">
    <property type="entry name" value="Znf_PHD"/>
</dbReference>
<dbReference type="eggNOG" id="KOG0955">
    <property type="taxonomic scope" value="Eukaryota"/>
</dbReference>
<dbReference type="eggNOG" id="KOG2228">
    <property type="taxonomic scope" value="Eukaryota"/>
</dbReference>
<evidence type="ECO:0000256" key="10">
    <source>
        <dbReference type="PROSITE-ProRule" id="PRU00146"/>
    </source>
</evidence>
<evidence type="ECO:0000256" key="1">
    <source>
        <dbReference type="ARBA" id="ARBA00004123"/>
    </source>
</evidence>
<feature type="compositionally biased region" description="Basic and acidic residues" evidence="11">
    <location>
        <begin position="512"/>
        <end position="528"/>
    </location>
</feature>
<evidence type="ECO:0000256" key="6">
    <source>
        <dbReference type="ARBA" id="ARBA00022771"/>
    </source>
</evidence>
<dbReference type="HOGENOM" id="CLU_007115_1_0_1"/>
<dbReference type="AlphaFoldDB" id="G0S5J8"/>
<dbReference type="PANTHER" id="PTHR12087">
    <property type="entry name" value="ORIGIN RECOGNITION COMPLEX SUBUNIT 4"/>
    <property type="match status" value="1"/>
</dbReference>
<dbReference type="InterPro" id="IPR041664">
    <property type="entry name" value="AAA_16"/>
</dbReference>
<dbReference type="Pfam" id="PF13191">
    <property type="entry name" value="AAA_16"/>
    <property type="match status" value="1"/>
</dbReference>
<dbReference type="SMART" id="SM00382">
    <property type="entry name" value="AAA"/>
    <property type="match status" value="1"/>
</dbReference>
<dbReference type="RefSeq" id="XP_006693759.1">
    <property type="nucleotide sequence ID" value="XM_006693696.1"/>
</dbReference>
<dbReference type="GO" id="GO:0003688">
    <property type="term" value="F:DNA replication origin binding"/>
    <property type="evidence" value="ECO:0007669"/>
    <property type="project" value="TreeGrafter"/>
</dbReference>
<dbReference type="Gene3D" id="3.10.129.10">
    <property type="entry name" value="Hotdog Thioesterase"/>
    <property type="match status" value="1"/>
</dbReference>
<dbReference type="SMART" id="SM00249">
    <property type="entry name" value="PHD"/>
    <property type="match status" value="1"/>
</dbReference>
<dbReference type="InterPro" id="IPR011011">
    <property type="entry name" value="Znf_FYVE_PHD"/>
</dbReference>
<dbReference type="PROSITE" id="PS50016">
    <property type="entry name" value="ZF_PHD_2"/>
    <property type="match status" value="1"/>
</dbReference>
<dbReference type="InterPro" id="IPR032705">
    <property type="entry name" value="ORC4_C"/>
</dbReference>
<protein>
    <recommendedName>
        <fullName evidence="3">Origin recognition complex subunit 4</fullName>
    </recommendedName>
</protein>
<dbReference type="InterPro" id="IPR006683">
    <property type="entry name" value="Thioestr_dom"/>
</dbReference>
<dbReference type="InterPro" id="IPR019787">
    <property type="entry name" value="Znf_PHD-finger"/>
</dbReference>
<feature type="region of interest" description="Disordered" evidence="11">
    <location>
        <begin position="559"/>
        <end position="611"/>
    </location>
</feature>
<dbReference type="CDD" id="cd15492">
    <property type="entry name" value="PHD_BRPF_JADE_like"/>
    <property type="match status" value="1"/>
</dbReference>
<feature type="region of interest" description="Disordered" evidence="11">
    <location>
        <begin position="319"/>
        <end position="543"/>
    </location>
</feature>
<accession>G0S5J8</accession>
<dbReference type="InterPro" id="IPR027417">
    <property type="entry name" value="P-loop_NTPase"/>
</dbReference>
<evidence type="ECO:0000256" key="4">
    <source>
        <dbReference type="ARBA" id="ARBA00022705"/>
    </source>
</evidence>
<evidence type="ECO:0000256" key="5">
    <source>
        <dbReference type="ARBA" id="ARBA00022723"/>
    </source>
</evidence>
<dbReference type="GO" id="GO:0008270">
    <property type="term" value="F:zinc ion binding"/>
    <property type="evidence" value="ECO:0007669"/>
    <property type="project" value="UniProtKB-KW"/>
</dbReference>
<dbReference type="Pfam" id="PF14629">
    <property type="entry name" value="ORC4_C"/>
    <property type="match status" value="1"/>
</dbReference>
<dbReference type="GO" id="GO:0006270">
    <property type="term" value="P:DNA replication initiation"/>
    <property type="evidence" value="ECO:0007669"/>
    <property type="project" value="TreeGrafter"/>
</dbReference>
<dbReference type="PROSITE" id="PS01359">
    <property type="entry name" value="ZF_PHD_1"/>
    <property type="match status" value="1"/>
</dbReference>
<feature type="domain" description="PHD-type" evidence="12">
    <location>
        <begin position="610"/>
        <end position="660"/>
    </location>
</feature>
<dbReference type="InterPro" id="IPR016527">
    <property type="entry name" value="ORC4"/>
</dbReference>
<feature type="compositionally biased region" description="Low complexity" evidence="11">
    <location>
        <begin position="420"/>
        <end position="433"/>
    </location>
</feature>
<feature type="compositionally biased region" description="Low complexity" evidence="11">
    <location>
        <begin position="500"/>
        <end position="511"/>
    </location>
</feature>
<evidence type="ECO:0000256" key="8">
    <source>
        <dbReference type="ARBA" id="ARBA00023125"/>
    </source>
</evidence>
<gene>
    <name evidence="13" type="ORF">CTHT_0033210</name>
</gene>
<dbReference type="GO" id="GO:0005664">
    <property type="term" value="C:nuclear origin of replication recognition complex"/>
    <property type="evidence" value="ECO:0007669"/>
    <property type="project" value="TreeGrafter"/>
</dbReference>
<comment type="similarity">
    <text evidence="2">Belongs to the ORC4 family.</text>
</comment>
<dbReference type="InterPro" id="IPR013083">
    <property type="entry name" value="Znf_RING/FYVE/PHD"/>
</dbReference>
<proteinExistence type="inferred from homology"/>
<keyword evidence="9" id="KW-0539">Nucleus</keyword>
<dbReference type="OrthoDB" id="343623at2759"/>
<evidence type="ECO:0000256" key="2">
    <source>
        <dbReference type="ARBA" id="ARBA00005334"/>
    </source>
</evidence>
<dbReference type="SUPFAM" id="SSF54637">
    <property type="entry name" value="Thioesterase/thiol ester dehydrase-isomerase"/>
    <property type="match status" value="1"/>
</dbReference>
<keyword evidence="5" id="KW-0479">Metal-binding</keyword>
<dbReference type="SUPFAM" id="SSF52540">
    <property type="entry name" value="P-loop containing nucleoside triphosphate hydrolases"/>
    <property type="match status" value="1"/>
</dbReference>
<dbReference type="CDD" id="cd00009">
    <property type="entry name" value="AAA"/>
    <property type="match status" value="1"/>
</dbReference>
<keyword evidence="14" id="KW-1185">Reference proteome</keyword>
<evidence type="ECO:0000256" key="11">
    <source>
        <dbReference type="SAM" id="MobiDB-lite"/>
    </source>
</evidence>
<dbReference type="SUPFAM" id="SSF57903">
    <property type="entry name" value="FYVE/PHD zinc finger"/>
    <property type="match status" value="1"/>
</dbReference>